<sequence length="309" mass="35050">MRFEFVADQQSMVKTFLRRQDVSRGLLAKIKYAGGQILVNDEERLATYQLSVGDKVTIDIPPELDVTGQLEAIHRPLDIVYEDEHFMAIDKPFGYASIPSILHSSTIANFVKGYFVNKGYENRQVHIVTRLDRDTSGLMLFAKHGYAHARLDKQLQSKTIHKRYYALVQGKGELSRAGDIIAPIGRPEDSIITRCVSPTGKYAHTSYEIIQSWGEVHLVDIQLHTGRTHQIRVHFAHIGFPLLGDDLYGGSLDHGIERQALHCHRLTFDNPFVNEQLNLTSPLPADFQAVIKNLNENKEIYNGNSEFIR</sequence>
<evidence type="ECO:0000313" key="6">
    <source>
        <dbReference type="EMBL" id="QUE54692.1"/>
    </source>
</evidence>
<dbReference type="NCBIfam" id="TIGR00005">
    <property type="entry name" value="rluA_subfam"/>
    <property type="match status" value="1"/>
</dbReference>
<dbReference type="PANTHER" id="PTHR21600">
    <property type="entry name" value="MITOCHONDRIAL RNA PSEUDOURIDINE SYNTHASE"/>
    <property type="match status" value="1"/>
</dbReference>
<dbReference type="PROSITE" id="PS50889">
    <property type="entry name" value="S4"/>
    <property type="match status" value="1"/>
</dbReference>
<accession>A0ABX7YMN0</accession>
<dbReference type="InterPro" id="IPR006225">
    <property type="entry name" value="PsdUridine_synth_RluC/D"/>
</dbReference>
<dbReference type="EMBL" id="CP073084">
    <property type="protein sequence ID" value="QUE54692.1"/>
    <property type="molecule type" value="Genomic_DNA"/>
</dbReference>
<evidence type="ECO:0000256" key="1">
    <source>
        <dbReference type="ARBA" id="ARBA00000073"/>
    </source>
</evidence>
<dbReference type="InterPro" id="IPR006224">
    <property type="entry name" value="PsdUridine_synth_RluA-like_CS"/>
</dbReference>
<evidence type="ECO:0000256" key="2">
    <source>
        <dbReference type="ARBA" id="ARBA00010876"/>
    </source>
</evidence>
<dbReference type="Gene3D" id="3.30.2350.10">
    <property type="entry name" value="Pseudouridine synthase"/>
    <property type="match status" value="1"/>
</dbReference>
<reference evidence="6 7" key="1">
    <citation type="submission" date="2021-04" db="EMBL/GenBank/DDBJ databases">
        <title>Complete genome sequence of a novel Streptococcus species.</title>
        <authorList>
            <person name="Teng J.L.L."/>
        </authorList>
    </citation>
    <scope>NUCLEOTIDE SEQUENCE [LARGE SCALE GENOMIC DNA]</scope>
    <source>
        <strain evidence="6 7">HKU75</strain>
    </source>
</reference>
<dbReference type="InterPro" id="IPR050188">
    <property type="entry name" value="RluA_PseudoU_synthase"/>
</dbReference>
<dbReference type="Pfam" id="PF00849">
    <property type="entry name" value="PseudoU_synth_2"/>
    <property type="match status" value="1"/>
</dbReference>
<evidence type="ECO:0000256" key="4">
    <source>
        <dbReference type="RuleBase" id="RU362028"/>
    </source>
</evidence>
<dbReference type="PANTHER" id="PTHR21600:SF35">
    <property type="entry name" value="PSEUDOURIDINE SYNTHASE"/>
    <property type="match status" value="1"/>
</dbReference>
<dbReference type="PROSITE" id="PS01129">
    <property type="entry name" value="PSI_RLU"/>
    <property type="match status" value="1"/>
</dbReference>
<comment type="similarity">
    <text evidence="2 4">Belongs to the pseudouridine synthase RluA family.</text>
</comment>
<dbReference type="RefSeq" id="WP_212571648.1">
    <property type="nucleotide sequence ID" value="NZ_CP073084.1"/>
</dbReference>
<name>A0ABX7YMN0_9STRE</name>
<evidence type="ECO:0000256" key="3">
    <source>
        <dbReference type="PROSITE-ProRule" id="PRU00182"/>
    </source>
</evidence>
<dbReference type="InterPro" id="IPR020103">
    <property type="entry name" value="PsdUridine_synth_cat_dom_sf"/>
</dbReference>
<organism evidence="6 7">
    <name type="scientific">Streptococcus oriscaviae</name>
    <dbReference type="NCBI Taxonomy" id="2781599"/>
    <lineage>
        <taxon>Bacteria</taxon>
        <taxon>Bacillati</taxon>
        <taxon>Bacillota</taxon>
        <taxon>Bacilli</taxon>
        <taxon>Lactobacillales</taxon>
        <taxon>Streptococcaceae</taxon>
        <taxon>Streptococcus</taxon>
    </lineage>
</organism>
<proteinExistence type="inferred from homology"/>
<dbReference type="Proteomes" id="UP000677616">
    <property type="component" value="Chromosome"/>
</dbReference>
<dbReference type="SUPFAM" id="SSF55120">
    <property type="entry name" value="Pseudouridine synthase"/>
    <property type="match status" value="1"/>
</dbReference>
<keyword evidence="3" id="KW-0694">RNA-binding</keyword>
<dbReference type="EC" id="5.4.99.-" evidence="4"/>
<keyword evidence="7" id="KW-1185">Reference proteome</keyword>
<comment type="function">
    <text evidence="4">Responsible for synthesis of pseudouridine from uracil.</text>
</comment>
<protein>
    <recommendedName>
        <fullName evidence="4">Pseudouridine synthase</fullName>
        <ecNumber evidence="4">5.4.99.-</ecNumber>
    </recommendedName>
</protein>
<keyword evidence="4" id="KW-0413">Isomerase</keyword>
<evidence type="ECO:0000313" key="7">
    <source>
        <dbReference type="Proteomes" id="UP000677616"/>
    </source>
</evidence>
<dbReference type="InterPro" id="IPR006145">
    <property type="entry name" value="PsdUridine_synth_RsuA/RluA"/>
</dbReference>
<dbReference type="CDD" id="cd02869">
    <property type="entry name" value="PseudoU_synth_RluA_like"/>
    <property type="match status" value="1"/>
</dbReference>
<feature type="domain" description="Pseudouridine synthase RsuA/RluA-like" evidence="5">
    <location>
        <begin position="85"/>
        <end position="237"/>
    </location>
</feature>
<comment type="catalytic activity">
    <reaction evidence="1 4">
        <text>a uridine in RNA = a pseudouridine in RNA</text>
        <dbReference type="Rhea" id="RHEA:48348"/>
        <dbReference type="Rhea" id="RHEA-COMP:12068"/>
        <dbReference type="Rhea" id="RHEA-COMP:12069"/>
        <dbReference type="ChEBI" id="CHEBI:65314"/>
        <dbReference type="ChEBI" id="CHEBI:65315"/>
    </reaction>
</comment>
<evidence type="ECO:0000259" key="5">
    <source>
        <dbReference type="Pfam" id="PF00849"/>
    </source>
</evidence>
<gene>
    <name evidence="6" type="ORF">INT76_02045</name>
</gene>